<dbReference type="GO" id="GO:0000390">
    <property type="term" value="P:spliceosomal complex disassembly"/>
    <property type="evidence" value="ECO:0007669"/>
    <property type="project" value="TreeGrafter"/>
</dbReference>
<dbReference type="PROSITE" id="PS51194">
    <property type="entry name" value="HELICASE_CTER"/>
    <property type="match status" value="1"/>
</dbReference>
<feature type="compositionally biased region" description="Basic and acidic residues" evidence="9">
    <location>
        <begin position="142"/>
        <end position="159"/>
    </location>
</feature>
<dbReference type="Pfam" id="PF00271">
    <property type="entry name" value="Helicase_C"/>
    <property type="match status" value="1"/>
</dbReference>
<feature type="compositionally biased region" description="Polar residues" evidence="9">
    <location>
        <begin position="123"/>
        <end position="140"/>
    </location>
</feature>
<dbReference type="Proteomes" id="UP000324800">
    <property type="component" value="Unassembled WGS sequence"/>
</dbReference>
<dbReference type="EMBL" id="SNRW01000680">
    <property type="protein sequence ID" value="KAA6399795.1"/>
    <property type="molecule type" value="Genomic_DNA"/>
</dbReference>
<evidence type="ECO:0000313" key="13">
    <source>
        <dbReference type="Proteomes" id="UP000324800"/>
    </source>
</evidence>
<dbReference type="SMART" id="SM00487">
    <property type="entry name" value="DEXDc"/>
    <property type="match status" value="1"/>
</dbReference>
<evidence type="ECO:0000256" key="5">
    <source>
        <dbReference type="ARBA" id="ARBA00022806"/>
    </source>
</evidence>
<dbReference type="InterPro" id="IPR048333">
    <property type="entry name" value="HA2_WH"/>
</dbReference>
<dbReference type="GO" id="GO:0016787">
    <property type="term" value="F:hydrolase activity"/>
    <property type="evidence" value="ECO:0007669"/>
    <property type="project" value="UniProtKB-KW"/>
</dbReference>
<dbReference type="Pfam" id="PF21010">
    <property type="entry name" value="HA2_C"/>
    <property type="match status" value="1"/>
</dbReference>
<feature type="domain" description="Helicase C-terminal" evidence="11">
    <location>
        <begin position="537"/>
        <end position="717"/>
    </location>
</feature>
<gene>
    <name evidence="12" type="ORF">EZS28_004677</name>
</gene>
<feature type="domain" description="Helicase ATP-binding" evidence="10">
    <location>
        <begin position="347"/>
        <end position="511"/>
    </location>
</feature>
<evidence type="ECO:0000313" key="12">
    <source>
        <dbReference type="EMBL" id="KAA6399795.1"/>
    </source>
</evidence>
<accession>A0A5J4WZM0</accession>
<evidence type="ECO:0000256" key="6">
    <source>
        <dbReference type="ARBA" id="ARBA00022840"/>
    </source>
</evidence>
<keyword evidence="4" id="KW-0378">Hydrolase</keyword>
<keyword evidence="6" id="KW-0067">ATP-binding</keyword>
<feature type="region of interest" description="Disordered" evidence="9">
    <location>
        <begin position="83"/>
        <end position="159"/>
    </location>
</feature>
<dbReference type="InterPro" id="IPR007502">
    <property type="entry name" value="Helicase-assoc_dom"/>
</dbReference>
<dbReference type="GO" id="GO:0003724">
    <property type="term" value="F:RNA helicase activity"/>
    <property type="evidence" value="ECO:0007669"/>
    <property type="project" value="UniProtKB-EC"/>
</dbReference>
<evidence type="ECO:0000256" key="2">
    <source>
        <dbReference type="ARBA" id="ARBA00022664"/>
    </source>
</evidence>
<dbReference type="PROSITE" id="PS51192">
    <property type="entry name" value="HELICASE_ATP_BIND_1"/>
    <property type="match status" value="1"/>
</dbReference>
<sequence>MAIRSFLNNQLKLLGDMFICDPIPEFIEDKISSNDNLDSFLLSLSEMGLDISRYKKDFTKIYEIARKMKNQLLKESKNITIIDNNDSDAGTLTQKMKRPRSPDSNRHNQSDIQMKQPRIGSMNDDNMNQSSGSNIINRNRFQIHDQRTKQKTDHEKWDEKQLMSAGILSREEVLGMSKTADDDDDDISNKGRNRLNDGILGDADEEIEDIEIEITENEPAFLRGQTEKSMNLSPLRIIQAPEGSLQRTASNMIQQAKERREIINQQQHELLDSIPKGLDRGWADPLPDSNERLLAAELVGIGMRAYERPEWKVQAFGKVPTFGRISTKSITEQRRSLPIFQLREPLLQAVHDNQMLIVIGETGSGKTTQIPQFLAEAGYALRGKIGCTQPRRVAATSVAKRVSEEYGCILGKEVGYAIRFDDTTSKETLIKYMTDGLLLREILEDRDLKSYSVIMLDEAHERTINTDILFGLCKEACVKRNGDLKLIVTSATMDAGKFSNYFSKCPIFTIPGRNFEVEVFYSKQAEDNYVDSAVATAIEIHFGQEAGDILIFLTGQEEIDQTCSMLFDRMKKLKQGIQAKGSSGIPDLIILPVYSALPSEIQSRVFDAAPPGSRKCVVATNIAEASLTIDGIKFVIDSGFVKQNCYNPRLGMDSLQIVPISKASAKQRTGRAGRTNTGKCFRLYTEAAFRDEMLPNTIPEIQRANLGNTVLLLKAMGINDILAFDFMDPPPRQTLLASLEQLYALEALDEEGLLTRLGRRMAEFPLEPPLAKMLLESEQLGCSEEILTITAMLSVENIFYRPSDKVDEADKSKAKLVRPEGDHITLLYIYNKYEENIRDAAWCRRNFIQKRAMQRAKDVRTHLAELLRKYKVEIISCKQDTNRILKAIVSGFFNHAAKKDPTEGYRTLADNQTVFIHPSSALFQKGAEYVLYHELVLTTKEYMRNVCSIDPRWLLEFAPKYYSRVDPSKPSRAKQRMRIEPLYSKFQDANSWRISKQRVRKN</sequence>
<keyword evidence="5 12" id="KW-0347">Helicase</keyword>
<feature type="compositionally biased region" description="Polar residues" evidence="9">
    <location>
        <begin position="83"/>
        <end position="94"/>
    </location>
</feature>
<dbReference type="PANTHER" id="PTHR18934:SF85">
    <property type="entry name" value="ATP-DEPENDENT RNA HELICASE DHX8"/>
    <property type="match status" value="1"/>
</dbReference>
<evidence type="ECO:0000256" key="9">
    <source>
        <dbReference type="SAM" id="MobiDB-lite"/>
    </source>
</evidence>
<dbReference type="FunFam" id="3.40.50.300:FF:000191">
    <property type="entry name" value="Pre-mRNA-splicing factor ATP-dependent RNA helicase"/>
    <property type="match status" value="1"/>
</dbReference>
<keyword evidence="2" id="KW-0507">mRNA processing</keyword>
<dbReference type="SMART" id="SM00490">
    <property type="entry name" value="HELICc"/>
    <property type="match status" value="1"/>
</dbReference>
<dbReference type="Gene3D" id="1.20.120.1080">
    <property type="match status" value="1"/>
</dbReference>
<dbReference type="OrthoDB" id="10253254at2759"/>
<dbReference type="Pfam" id="PF00270">
    <property type="entry name" value="DEAD"/>
    <property type="match status" value="1"/>
</dbReference>
<dbReference type="AlphaFoldDB" id="A0A5J4WZM0"/>
<reference evidence="12 13" key="1">
    <citation type="submission" date="2019-03" db="EMBL/GenBank/DDBJ databases">
        <title>Single cell metagenomics reveals metabolic interactions within the superorganism composed of flagellate Streblomastix strix and complex community of Bacteroidetes bacteria on its surface.</title>
        <authorList>
            <person name="Treitli S.C."/>
            <person name="Kolisko M."/>
            <person name="Husnik F."/>
            <person name="Keeling P."/>
            <person name="Hampl V."/>
        </authorList>
    </citation>
    <scope>NUCLEOTIDE SEQUENCE [LARGE SCALE GENOMIC DNA]</scope>
    <source>
        <strain evidence="12">ST1C</strain>
    </source>
</reference>
<keyword evidence="7" id="KW-0508">mRNA splicing</keyword>
<dbReference type="InterPro" id="IPR014001">
    <property type="entry name" value="Helicase_ATP-bd"/>
</dbReference>
<dbReference type="FunFam" id="3.40.50.300:FF:000007">
    <property type="entry name" value="Pre-mRNA-splicing factor ATP-dependent RNA helicase"/>
    <property type="match status" value="1"/>
</dbReference>
<dbReference type="SMART" id="SM00847">
    <property type="entry name" value="HA2"/>
    <property type="match status" value="1"/>
</dbReference>
<dbReference type="GO" id="GO:0003723">
    <property type="term" value="F:RNA binding"/>
    <property type="evidence" value="ECO:0007669"/>
    <property type="project" value="TreeGrafter"/>
</dbReference>
<protein>
    <recommendedName>
        <fullName evidence="1">RNA helicase</fullName>
        <ecNumber evidence="1">3.6.4.13</ecNumber>
    </recommendedName>
</protein>
<dbReference type="SUPFAM" id="SSF52540">
    <property type="entry name" value="P-loop containing nucleoside triphosphate hydrolases"/>
    <property type="match status" value="1"/>
</dbReference>
<dbReference type="Pfam" id="PF07717">
    <property type="entry name" value="OB_NTP_bind"/>
    <property type="match status" value="1"/>
</dbReference>
<feature type="compositionally biased region" description="Basic and acidic residues" evidence="9">
    <location>
        <begin position="100"/>
        <end position="109"/>
    </location>
</feature>
<comment type="catalytic activity">
    <reaction evidence="8">
        <text>ATP + H2O = ADP + phosphate + H(+)</text>
        <dbReference type="Rhea" id="RHEA:13065"/>
        <dbReference type="ChEBI" id="CHEBI:15377"/>
        <dbReference type="ChEBI" id="CHEBI:15378"/>
        <dbReference type="ChEBI" id="CHEBI:30616"/>
        <dbReference type="ChEBI" id="CHEBI:43474"/>
        <dbReference type="ChEBI" id="CHEBI:456216"/>
        <dbReference type="EC" id="3.6.4.13"/>
    </reaction>
</comment>
<name>A0A5J4WZM0_9EUKA</name>
<evidence type="ECO:0000256" key="7">
    <source>
        <dbReference type="ARBA" id="ARBA00023187"/>
    </source>
</evidence>
<dbReference type="InterPro" id="IPR027417">
    <property type="entry name" value="P-loop_NTPase"/>
</dbReference>
<keyword evidence="3" id="KW-0547">Nucleotide-binding</keyword>
<dbReference type="PROSITE" id="PS00690">
    <property type="entry name" value="DEAH_ATP_HELICASE"/>
    <property type="match status" value="1"/>
</dbReference>
<proteinExistence type="predicted"/>
<dbReference type="GO" id="GO:0071013">
    <property type="term" value="C:catalytic step 2 spliceosome"/>
    <property type="evidence" value="ECO:0007669"/>
    <property type="project" value="TreeGrafter"/>
</dbReference>
<dbReference type="GO" id="GO:0005524">
    <property type="term" value="F:ATP binding"/>
    <property type="evidence" value="ECO:0007669"/>
    <property type="project" value="UniProtKB-KW"/>
</dbReference>
<evidence type="ECO:0000259" key="11">
    <source>
        <dbReference type="PROSITE" id="PS51194"/>
    </source>
</evidence>
<evidence type="ECO:0000256" key="1">
    <source>
        <dbReference type="ARBA" id="ARBA00012552"/>
    </source>
</evidence>
<dbReference type="InterPro" id="IPR002464">
    <property type="entry name" value="DNA/RNA_helicase_DEAH_CS"/>
</dbReference>
<evidence type="ECO:0000256" key="4">
    <source>
        <dbReference type="ARBA" id="ARBA00022801"/>
    </source>
</evidence>
<dbReference type="InterPro" id="IPR001650">
    <property type="entry name" value="Helicase_C-like"/>
</dbReference>
<dbReference type="EC" id="3.6.4.13" evidence="1"/>
<dbReference type="Gene3D" id="3.40.50.300">
    <property type="entry name" value="P-loop containing nucleotide triphosphate hydrolases"/>
    <property type="match status" value="2"/>
</dbReference>
<dbReference type="InterPro" id="IPR011545">
    <property type="entry name" value="DEAD/DEAH_box_helicase_dom"/>
</dbReference>
<evidence type="ECO:0000256" key="3">
    <source>
        <dbReference type="ARBA" id="ARBA00022741"/>
    </source>
</evidence>
<comment type="caution">
    <text evidence="12">The sequence shown here is derived from an EMBL/GenBank/DDBJ whole genome shotgun (WGS) entry which is preliminary data.</text>
</comment>
<dbReference type="Pfam" id="PF04408">
    <property type="entry name" value="WHD_HA2"/>
    <property type="match status" value="1"/>
</dbReference>
<dbReference type="InterPro" id="IPR011709">
    <property type="entry name" value="DEAD-box_helicase_OB_fold"/>
</dbReference>
<dbReference type="CDD" id="cd18791">
    <property type="entry name" value="SF2_C_RHA"/>
    <property type="match status" value="1"/>
</dbReference>
<evidence type="ECO:0000256" key="8">
    <source>
        <dbReference type="ARBA" id="ARBA00047984"/>
    </source>
</evidence>
<evidence type="ECO:0000259" key="10">
    <source>
        <dbReference type="PROSITE" id="PS51192"/>
    </source>
</evidence>
<dbReference type="FunFam" id="1.20.120.1080:FF:000001">
    <property type="entry name" value="Pre-mRNA-splicing factor ATP-dependent RNA helicase"/>
    <property type="match status" value="1"/>
</dbReference>
<dbReference type="PANTHER" id="PTHR18934">
    <property type="entry name" value="ATP-DEPENDENT RNA HELICASE"/>
    <property type="match status" value="1"/>
</dbReference>
<organism evidence="12 13">
    <name type="scientific">Streblomastix strix</name>
    <dbReference type="NCBI Taxonomy" id="222440"/>
    <lineage>
        <taxon>Eukaryota</taxon>
        <taxon>Metamonada</taxon>
        <taxon>Preaxostyla</taxon>
        <taxon>Oxymonadida</taxon>
        <taxon>Streblomastigidae</taxon>
        <taxon>Streblomastix</taxon>
    </lineage>
</organism>